<dbReference type="AlphaFoldDB" id="A0A8X7WRU1"/>
<accession>A0A8X7WRU1</accession>
<dbReference type="SMART" id="SM00360">
    <property type="entry name" value="RRM"/>
    <property type="match status" value="1"/>
</dbReference>
<feature type="non-terminal residue" evidence="4">
    <location>
        <position position="1"/>
    </location>
</feature>
<dbReference type="Gene3D" id="3.30.70.330">
    <property type="match status" value="1"/>
</dbReference>
<comment type="caution">
    <text evidence="4">The sequence shown here is derived from an EMBL/GenBank/DDBJ whole genome shotgun (WGS) entry which is preliminary data.</text>
</comment>
<proteinExistence type="predicted"/>
<dbReference type="EMBL" id="JAATIS010009265">
    <property type="protein sequence ID" value="KAG2455643.1"/>
    <property type="molecule type" value="Genomic_DNA"/>
</dbReference>
<reference evidence="4 5" key="1">
    <citation type="journal article" date="2021" name="Cell">
        <title>Tracing the genetic footprints of vertebrate landing in non-teleost ray-finned fishes.</title>
        <authorList>
            <person name="Bi X."/>
            <person name="Wang K."/>
            <person name="Yang L."/>
            <person name="Pan H."/>
            <person name="Jiang H."/>
            <person name="Wei Q."/>
            <person name="Fang M."/>
            <person name="Yu H."/>
            <person name="Zhu C."/>
            <person name="Cai Y."/>
            <person name="He Y."/>
            <person name="Gan X."/>
            <person name="Zeng H."/>
            <person name="Yu D."/>
            <person name="Zhu Y."/>
            <person name="Jiang H."/>
            <person name="Qiu Q."/>
            <person name="Yang H."/>
            <person name="Zhang Y.E."/>
            <person name="Wang W."/>
            <person name="Zhu M."/>
            <person name="He S."/>
            <person name="Zhang G."/>
        </authorList>
    </citation>
    <scope>NUCLEOTIDE SEQUENCE [LARGE SCALE GENOMIC DNA]</scope>
    <source>
        <strain evidence="4">Bchr_013</strain>
    </source>
</reference>
<gene>
    <name evidence="4" type="primary">Dnd</name>
    <name evidence="4" type="ORF">GTO96_0006970</name>
</gene>
<protein>
    <submittedName>
        <fullName evidence="4">DND1 protein</fullName>
    </submittedName>
</protein>
<organism evidence="4 5">
    <name type="scientific">Polypterus senegalus</name>
    <name type="common">Senegal bichir</name>
    <dbReference type="NCBI Taxonomy" id="55291"/>
    <lineage>
        <taxon>Eukaryota</taxon>
        <taxon>Metazoa</taxon>
        <taxon>Chordata</taxon>
        <taxon>Craniata</taxon>
        <taxon>Vertebrata</taxon>
        <taxon>Euteleostomi</taxon>
        <taxon>Actinopterygii</taxon>
        <taxon>Polypteriformes</taxon>
        <taxon>Polypteridae</taxon>
        <taxon>Polypterus</taxon>
    </lineage>
</organism>
<evidence type="ECO:0000313" key="4">
    <source>
        <dbReference type="EMBL" id="KAG2455643.1"/>
    </source>
</evidence>
<dbReference type="InterPro" id="IPR000504">
    <property type="entry name" value="RRM_dom"/>
</dbReference>
<name>A0A8X7WRU1_POLSE</name>
<evidence type="ECO:0000256" key="2">
    <source>
        <dbReference type="PROSITE-ProRule" id="PRU00176"/>
    </source>
</evidence>
<dbReference type="Proteomes" id="UP000886611">
    <property type="component" value="Unassembled WGS sequence"/>
</dbReference>
<dbReference type="PROSITE" id="PS50102">
    <property type="entry name" value="RRM"/>
    <property type="match status" value="1"/>
</dbReference>
<dbReference type="GO" id="GO:0003723">
    <property type="term" value="F:RNA binding"/>
    <property type="evidence" value="ECO:0007669"/>
    <property type="project" value="UniProtKB-UniRule"/>
</dbReference>
<keyword evidence="1 2" id="KW-0694">RNA-binding</keyword>
<dbReference type="SUPFAM" id="SSF54928">
    <property type="entry name" value="RNA-binding domain, RBD"/>
    <property type="match status" value="1"/>
</dbReference>
<dbReference type="SUPFAM" id="SSF54768">
    <property type="entry name" value="dsRNA-binding domain-like"/>
    <property type="match status" value="1"/>
</dbReference>
<evidence type="ECO:0000256" key="1">
    <source>
        <dbReference type="ARBA" id="ARBA00022884"/>
    </source>
</evidence>
<feature type="domain" description="RRM" evidence="3">
    <location>
        <begin position="45"/>
        <end position="123"/>
    </location>
</feature>
<dbReference type="InterPro" id="IPR035979">
    <property type="entry name" value="RBD_domain_sf"/>
</dbReference>
<dbReference type="InterPro" id="IPR012677">
    <property type="entry name" value="Nucleotide-bd_a/b_plait_sf"/>
</dbReference>
<evidence type="ECO:0000313" key="5">
    <source>
        <dbReference type="Proteomes" id="UP000886611"/>
    </source>
</evidence>
<evidence type="ECO:0000259" key="3">
    <source>
        <dbReference type="PROSITE" id="PS50102"/>
    </source>
</evidence>
<feature type="non-terminal residue" evidence="4">
    <location>
        <position position="362"/>
    </location>
</feature>
<dbReference type="Pfam" id="PF14709">
    <property type="entry name" value="DND1_DSRM"/>
    <property type="match status" value="1"/>
</dbReference>
<keyword evidence="5" id="KW-1185">Reference proteome</keyword>
<dbReference type="Pfam" id="PF00076">
    <property type="entry name" value="RRM_1"/>
    <property type="match status" value="1"/>
</dbReference>
<dbReference type="PANTHER" id="PTHR21245">
    <property type="entry name" value="HETEROGENEOUS NUCLEAR RIBONUCLEOPROTEIN"/>
    <property type="match status" value="1"/>
</dbReference>
<sequence length="362" mass="40832">MKRSSLESLEAWLQTTGISLTQVNGQRKYGGPPPDYTGKPPIFGCEVFISRFPRDVYEDKLLPLFQQVGVLYEFRLMMNFSGQNRGFAYAKYTTPEAADAAVLLLNNYPLTKEYQISVVKSTEKRHLNLIDLPCNMEEKQLLCFLKSISPGVEKLYLNVGSRDKLKMTAVVEYKSHYAASMAKKVLSEGFLKRFDFPVVVKWKRQNIQTEVSKDSSDLANNGTTSQPKLKKKLARLPPNVINCLENKLCPTLPSECPKSEYMQNERAQVPLRQILKPIGIDPVAYLRDLCFACNMKAPLYCTKLQFISPDGYQYFTYQVSIPGLLFPFTGTVAILPGSLATVEKEVQAAAASFILRELGIYK</sequence>